<dbReference type="Gene3D" id="2.60.210.10">
    <property type="entry name" value="Apoptosis, Tumor Necrosis Factor Receptor Associated Protein 2, Chain A"/>
    <property type="match status" value="2"/>
</dbReference>
<gene>
    <name evidence="1" type="ORF">DME_LOCUS330</name>
</gene>
<reference evidence="1 3" key="2">
    <citation type="submission" date="2018-11" db="EMBL/GenBank/DDBJ databases">
        <authorList>
            <consortium name="Pathogen Informatics"/>
        </authorList>
    </citation>
    <scope>NUCLEOTIDE SEQUENCE [LARGE SCALE GENOMIC DNA]</scope>
</reference>
<dbReference type="OrthoDB" id="6499288at2759"/>
<keyword evidence="3" id="KW-1185">Reference proteome</keyword>
<name>A0A0N4U8S7_DRAME</name>
<dbReference type="STRING" id="318479.A0A0N4U8S7"/>
<dbReference type="AlphaFoldDB" id="A0A0N4U8S7"/>
<organism evidence="2 4">
    <name type="scientific">Dracunculus medinensis</name>
    <name type="common">Guinea worm</name>
    <dbReference type="NCBI Taxonomy" id="318479"/>
    <lineage>
        <taxon>Eukaryota</taxon>
        <taxon>Metazoa</taxon>
        <taxon>Ecdysozoa</taxon>
        <taxon>Nematoda</taxon>
        <taxon>Chromadorea</taxon>
        <taxon>Rhabditida</taxon>
        <taxon>Spirurina</taxon>
        <taxon>Dracunculoidea</taxon>
        <taxon>Dracunculidae</taxon>
        <taxon>Dracunculus</taxon>
    </lineage>
</organism>
<evidence type="ECO:0000313" key="1">
    <source>
        <dbReference type="EMBL" id="VDN50357.1"/>
    </source>
</evidence>
<dbReference type="SUPFAM" id="SSF49599">
    <property type="entry name" value="TRAF domain-like"/>
    <property type="match status" value="1"/>
</dbReference>
<evidence type="ECO:0000313" key="4">
    <source>
        <dbReference type="WBParaSite" id="DME_0000346401-mRNA-1"/>
    </source>
</evidence>
<dbReference type="WBParaSite" id="DME_0000346401-mRNA-1">
    <property type="protein sequence ID" value="DME_0000346401-mRNA-1"/>
    <property type="gene ID" value="DME_0000346401"/>
</dbReference>
<dbReference type="Proteomes" id="UP000038040">
    <property type="component" value="Unplaced"/>
</dbReference>
<protein>
    <submittedName>
        <fullName evidence="4">MATH domain-containing protein</fullName>
    </submittedName>
</protein>
<proteinExistence type="predicted"/>
<evidence type="ECO:0000313" key="3">
    <source>
        <dbReference type="Proteomes" id="UP000274756"/>
    </source>
</evidence>
<reference evidence="4" key="1">
    <citation type="submission" date="2017-02" db="UniProtKB">
        <authorList>
            <consortium name="WormBaseParasite"/>
        </authorList>
    </citation>
    <scope>IDENTIFICATION</scope>
</reference>
<evidence type="ECO:0000313" key="2">
    <source>
        <dbReference type="Proteomes" id="UP000038040"/>
    </source>
</evidence>
<accession>A0A0N4U8S7</accession>
<dbReference type="EMBL" id="UYYG01000002">
    <property type="protein sequence ID" value="VDN50357.1"/>
    <property type="molecule type" value="Genomic_DNA"/>
</dbReference>
<sequence length="102" mass="11742">MNARVGKPAIIYSPTFFSHRHGYKMALVFAPYGDGDVSLTITPRITENNLLFLDRPKADRNPAFGLKSFVDLRFMKSKDEFVRDDCCFIRVDVDLSPIYDYI</sequence>
<dbReference type="Proteomes" id="UP000274756">
    <property type="component" value="Unassembled WGS sequence"/>
</dbReference>
<dbReference type="InterPro" id="IPR008974">
    <property type="entry name" value="TRAF-like"/>
</dbReference>